<organism evidence="1 2">
    <name type="scientific">Acyrthosiphon pisum</name>
    <name type="common">Pea aphid</name>
    <dbReference type="NCBI Taxonomy" id="7029"/>
    <lineage>
        <taxon>Eukaryota</taxon>
        <taxon>Metazoa</taxon>
        <taxon>Ecdysozoa</taxon>
        <taxon>Arthropoda</taxon>
        <taxon>Hexapoda</taxon>
        <taxon>Insecta</taxon>
        <taxon>Pterygota</taxon>
        <taxon>Neoptera</taxon>
        <taxon>Paraneoptera</taxon>
        <taxon>Hemiptera</taxon>
        <taxon>Sternorrhyncha</taxon>
        <taxon>Aphidomorpha</taxon>
        <taxon>Aphidoidea</taxon>
        <taxon>Aphididae</taxon>
        <taxon>Macrosiphini</taxon>
        <taxon>Acyrthosiphon</taxon>
    </lineage>
</organism>
<evidence type="ECO:0008006" key="3">
    <source>
        <dbReference type="Google" id="ProtNLM"/>
    </source>
</evidence>
<name>A0A8R2D762_ACYPI</name>
<reference evidence="2" key="1">
    <citation type="submission" date="2010-06" db="EMBL/GenBank/DDBJ databases">
        <authorList>
            <person name="Jiang H."/>
            <person name="Abraham K."/>
            <person name="Ali S."/>
            <person name="Alsbrooks S.L."/>
            <person name="Anim B.N."/>
            <person name="Anosike U.S."/>
            <person name="Attaway T."/>
            <person name="Bandaranaike D.P."/>
            <person name="Battles P.K."/>
            <person name="Bell S.N."/>
            <person name="Bell A.V."/>
            <person name="Beltran B."/>
            <person name="Bickham C."/>
            <person name="Bustamante Y."/>
            <person name="Caleb T."/>
            <person name="Canada A."/>
            <person name="Cardenas V."/>
            <person name="Carter K."/>
            <person name="Chacko J."/>
            <person name="Chandrabose M.N."/>
            <person name="Chavez D."/>
            <person name="Chavez A."/>
            <person name="Chen L."/>
            <person name="Chu H.-S."/>
            <person name="Claassen K.J."/>
            <person name="Cockrell R."/>
            <person name="Collins M."/>
            <person name="Cooper J.A."/>
            <person name="Cree A."/>
            <person name="Curry S.M."/>
            <person name="Da Y."/>
            <person name="Dao M.D."/>
            <person name="Das B."/>
            <person name="Davila M.-L."/>
            <person name="Davy-Carroll L."/>
            <person name="Denson S."/>
            <person name="Dinh H."/>
            <person name="Ebong V.E."/>
            <person name="Edwards J.R."/>
            <person name="Egan A."/>
            <person name="El-Daye J."/>
            <person name="Escobedo L."/>
            <person name="Fernandez S."/>
            <person name="Fernando P.R."/>
            <person name="Flagg N."/>
            <person name="Forbes L.D."/>
            <person name="Fowler R.G."/>
            <person name="Fu Q."/>
            <person name="Gabisi R.A."/>
            <person name="Ganer J."/>
            <person name="Garbino Pronczuk A."/>
            <person name="Garcia R.M."/>
            <person name="Garner T."/>
            <person name="Garrett T.E."/>
            <person name="Gonzalez D.A."/>
            <person name="Hamid H."/>
            <person name="Hawkins E.S."/>
            <person name="Hirani K."/>
            <person name="Hogues M.E."/>
            <person name="Hollins B."/>
            <person name="Hsiao C.-H."/>
            <person name="Jabil R."/>
            <person name="James M.L."/>
            <person name="Jhangiani S.N."/>
            <person name="Johnson B."/>
            <person name="Johnson Q."/>
            <person name="Joshi V."/>
            <person name="Kalu J.B."/>
            <person name="Kam C."/>
            <person name="Kashfia A."/>
            <person name="Keebler J."/>
            <person name="Kisamo H."/>
            <person name="Kovar C.L."/>
            <person name="Lago L.A."/>
            <person name="Lai C.-Y."/>
            <person name="Laidlaw J."/>
            <person name="Lara F."/>
            <person name="Le T.-K."/>
            <person name="Lee S.L."/>
            <person name="Legall F.H."/>
            <person name="Lemon S.J."/>
            <person name="Lewis L.R."/>
            <person name="Li B."/>
            <person name="Liu Y."/>
            <person name="Liu Y.-S."/>
            <person name="Lopez J."/>
            <person name="Lozado R.J."/>
            <person name="Lu J."/>
            <person name="Madu R.C."/>
            <person name="Maheshwari M."/>
            <person name="Maheshwari R."/>
            <person name="Malloy K."/>
            <person name="Martinez E."/>
            <person name="Mathew T."/>
            <person name="Mercado I.C."/>
            <person name="Mercado C."/>
            <person name="Meyer B."/>
            <person name="Montgomery K."/>
            <person name="Morgan M.B."/>
            <person name="Munidasa M."/>
            <person name="Nazareth L.V."/>
            <person name="Nelson J."/>
            <person name="Ng B.M."/>
            <person name="Nguyen N.B."/>
            <person name="Nguyen P.Q."/>
            <person name="Nguyen T."/>
            <person name="Obregon M."/>
            <person name="Okwuonu G.O."/>
            <person name="Onwere C.G."/>
            <person name="Orozco G."/>
            <person name="Parra A."/>
            <person name="Patel S."/>
            <person name="Patil S."/>
            <person name="Perez A."/>
            <person name="Perez Y."/>
            <person name="Pham C."/>
            <person name="Primus E.L."/>
            <person name="Pu L.-L."/>
            <person name="Puazo M."/>
            <person name="Qin X."/>
            <person name="Quiroz J.B."/>
            <person name="Reese J."/>
            <person name="Richards S."/>
            <person name="Rives C.M."/>
            <person name="Robberts R."/>
            <person name="Ruiz S.J."/>
            <person name="Ruiz M.J."/>
            <person name="Santibanez J."/>
            <person name="Schneider B.W."/>
            <person name="Sisson I."/>
            <person name="Smith M."/>
            <person name="Sodergren E."/>
            <person name="Song X.-Z."/>
            <person name="Song B.B."/>
            <person name="Summersgill H."/>
            <person name="Thelus R."/>
            <person name="Thornton R.D."/>
            <person name="Trejos Z.Y."/>
            <person name="Usmani K."/>
            <person name="Vattathil S."/>
            <person name="Villasana D."/>
            <person name="Walker D.L."/>
            <person name="Wang S."/>
            <person name="Wang K."/>
            <person name="White C.S."/>
            <person name="Williams A.C."/>
            <person name="Williamson J."/>
            <person name="Wilson K."/>
            <person name="Woghiren I.O."/>
            <person name="Woodworth J.R."/>
            <person name="Worley K.C."/>
            <person name="Wright R.A."/>
            <person name="Wu W."/>
            <person name="Young L."/>
            <person name="Zhang L."/>
            <person name="Zhang J."/>
            <person name="Zhu Y."/>
            <person name="Muzny D.M."/>
            <person name="Weinstock G."/>
            <person name="Gibbs R.A."/>
        </authorList>
    </citation>
    <scope>NUCLEOTIDE SEQUENCE [LARGE SCALE GENOMIC DNA]</scope>
    <source>
        <strain evidence="2">LSR1</strain>
    </source>
</reference>
<dbReference type="Proteomes" id="UP000007819">
    <property type="component" value="Unassembled WGS sequence"/>
</dbReference>
<dbReference type="OrthoDB" id="6608775at2759"/>
<reference evidence="1" key="2">
    <citation type="submission" date="2022-06" db="UniProtKB">
        <authorList>
            <consortium name="EnsemblMetazoa"/>
        </authorList>
    </citation>
    <scope>IDENTIFICATION</scope>
</reference>
<dbReference type="RefSeq" id="XP_016664505.1">
    <property type="nucleotide sequence ID" value="XM_016809016.2"/>
</dbReference>
<dbReference type="EnsemblMetazoa" id="XM_016809016.2">
    <property type="protein sequence ID" value="XP_016664505.1"/>
    <property type="gene ID" value="LOC107885382"/>
</dbReference>
<keyword evidence="2" id="KW-1185">Reference proteome</keyword>
<sequence length="159" mass="18113">MAYNDQKNDLQLWLKSFFGLSFIAPYDVEDAFVELISTCPNIADGQLFSDYVLETYVEPGCLFPPILWAETPSLNPRTTNGAESFHRTYNAQFTSAHPLTFVVISTLMETQAETVTNLSTISKGKIKPKSKEELKKIEFVNKQHEEYLKNKTPENLLKL</sequence>
<dbReference type="AlphaFoldDB" id="A0A8R2D762"/>
<evidence type="ECO:0000313" key="1">
    <source>
        <dbReference type="EnsemblMetazoa" id="XP_016664505.1"/>
    </source>
</evidence>
<protein>
    <recommendedName>
        <fullName evidence="3">MULE transposase domain-containing protein</fullName>
    </recommendedName>
</protein>
<dbReference type="KEGG" id="api:107885382"/>
<dbReference type="GeneID" id="107885382"/>
<evidence type="ECO:0000313" key="2">
    <source>
        <dbReference type="Proteomes" id="UP000007819"/>
    </source>
</evidence>
<proteinExistence type="predicted"/>
<accession>A0A8R2D762</accession>